<evidence type="ECO:0000313" key="3">
    <source>
        <dbReference type="EMBL" id="SHN48981.1"/>
    </source>
</evidence>
<feature type="transmembrane region" description="Helical" evidence="1">
    <location>
        <begin position="201"/>
        <end position="224"/>
    </location>
</feature>
<dbReference type="Pfam" id="PF01970">
    <property type="entry name" value="TctA"/>
    <property type="match status" value="1"/>
</dbReference>
<feature type="transmembrane region" description="Helical" evidence="1">
    <location>
        <begin position="146"/>
        <end position="163"/>
    </location>
</feature>
<evidence type="ECO:0000259" key="2">
    <source>
        <dbReference type="Pfam" id="PF01970"/>
    </source>
</evidence>
<feature type="transmembrane region" description="Helical" evidence="1">
    <location>
        <begin position="396"/>
        <end position="414"/>
    </location>
</feature>
<organism evidence="3 4">
    <name type="scientific">Fervidobacterium gondwanense DSM 13020</name>
    <dbReference type="NCBI Taxonomy" id="1121883"/>
    <lineage>
        <taxon>Bacteria</taxon>
        <taxon>Thermotogati</taxon>
        <taxon>Thermotogota</taxon>
        <taxon>Thermotogae</taxon>
        <taxon>Thermotogales</taxon>
        <taxon>Fervidobacteriaceae</taxon>
        <taxon>Fervidobacterium</taxon>
    </lineage>
</organism>
<dbReference type="AlphaFoldDB" id="A0A1M7RRZ7"/>
<feature type="transmembrane region" description="Helical" evidence="1">
    <location>
        <begin position="20"/>
        <end position="50"/>
    </location>
</feature>
<dbReference type="STRING" id="1121883.SAMN02745226_00081"/>
<feature type="transmembrane region" description="Helical" evidence="1">
    <location>
        <begin position="62"/>
        <end position="87"/>
    </location>
</feature>
<feature type="transmembrane region" description="Helical" evidence="1">
    <location>
        <begin position="264"/>
        <end position="289"/>
    </location>
</feature>
<evidence type="ECO:0000256" key="1">
    <source>
        <dbReference type="SAM" id="Phobius"/>
    </source>
</evidence>
<dbReference type="PANTHER" id="PTHR35342:SF5">
    <property type="entry name" value="TRICARBOXYLIC TRANSPORT PROTEIN"/>
    <property type="match status" value="1"/>
</dbReference>
<sequence>MEAFLKTFAVGMPIVLSPQNLLILLIGTIWGMIFGSIPGLTATMGVALALPLTYGMSPYTALSLLSAIYVGAISGGFISAGLINIPGTPSSIATTFDAHPMVKKGQAPLAMGISLMSSFFGGLTAVFLMIVATYSLAQIALKFGPFEYLALGILAFAGCIGMFEGGILLNSLSIVLGLLISTIGADPLTGVKRLTFGIDSMIAGIDILPLLIGLFGISEVFVAIESKTKFVVPPETKKMKMGFQILRDSIRTIFSQPINFIRSLVIGFIIGVFPGVGGATSSVLAYGVAKSYSKHPEKFGTGIPDGVIASETANNATIAGAIVPLLSLGIPGDSVTAMMIGGFMIHGMIPGPMLFKENPSSVYTVFSAQILSNIIMVVLGILLMRFFISALSIRSYYLYPIITVAMIIGSYGLYNRVFDIWVALFFGFLGYVLRKINFPLVPLITAFILGPIVEKSLRQALSLSQGSLVPLFTRPISLTLIVLAVFLFALGLYINTYVSKRARA</sequence>
<dbReference type="PANTHER" id="PTHR35342">
    <property type="entry name" value="TRICARBOXYLIC TRANSPORT PROTEIN"/>
    <property type="match status" value="1"/>
</dbReference>
<dbReference type="EMBL" id="FRDJ01000001">
    <property type="protein sequence ID" value="SHN48981.1"/>
    <property type="molecule type" value="Genomic_DNA"/>
</dbReference>
<keyword evidence="4" id="KW-1185">Reference proteome</keyword>
<feature type="transmembrane region" description="Helical" evidence="1">
    <location>
        <begin position="471"/>
        <end position="494"/>
    </location>
</feature>
<keyword evidence="1" id="KW-0812">Transmembrane</keyword>
<gene>
    <name evidence="3" type="ORF">SAMN02745226_00081</name>
</gene>
<protein>
    <submittedName>
        <fullName evidence="3">Putative tricarboxylic transport membrane protein</fullName>
    </submittedName>
</protein>
<dbReference type="RefSeq" id="WP_072757201.1">
    <property type="nucleotide sequence ID" value="NZ_FRDJ01000001.1"/>
</dbReference>
<dbReference type="OrthoDB" id="9781349at2"/>
<feature type="transmembrane region" description="Helical" evidence="1">
    <location>
        <begin position="361"/>
        <end position="384"/>
    </location>
</feature>
<feature type="transmembrane region" description="Helical" evidence="1">
    <location>
        <begin position="335"/>
        <end position="355"/>
    </location>
</feature>
<feature type="domain" description="DUF112" evidence="2">
    <location>
        <begin position="21"/>
        <end position="444"/>
    </location>
</feature>
<evidence type="ECO:0000313" key="4">
    <source>
        <dbReference type="Proteomes" id="UP000184207"/>
    </source>
</evidence>
<keyword evidence="1" id="KW-0472">Membrane</keyword>
<name>A0A1M7RRZ7_FERGO</name>
<reference evidence="4" key="1">
    <citation type="submission" date="2016-12" db="EMBL/GenBank/DDBJ databases">
        <authorList>
            <person name="Varghese N."/>
            <person name="Submissions S."/>
        </authorList>
    </citation>
    <scope>NUCLEOTIDE SEQUENCE [LARGE SCALE GENOMIC DNA]</scope>
    <source>
        <strain evidence="4">DSM 13020</strain>
    </source>
</reference>
<dbReference type="Proteomes" id="UP000184207">
    <property type="component" value="Unassembled WGS sequence"/>
</dbReference>
<accession>A0A1M7RRZ7</accession>
<feature type="transmembrane region" description="Helical" evidence="1">
    <location>
        <begin position="420"/>
        <end position="450"/>
    </location>
</feature>
<feature type="transmembrane region" description="Helical" evidence="1">
    <location>
        <begin position="107"/>
        <end position="134"/>
    </location>
</feature>
<dbReference type="InterPro" id="IPR002823">
    <property type="entry name" value="DUF112_TM"/>
</dbReference>
<keyword evidence="1" id="KW-1133">Transmembrane helix</keyword>
<proteinExistence type="predicted"/>